<dbReference type="InterPro" id="IPR020472">
    <property type="entry name" value="WD40_PAC1"/>
</dbReference>
<comment type="subcellular location">
    <subcellularLocation>
        <location evidence="1">Cytoplasm</location>
    </subcellularLocation>
</comment>
<dbReference type="SUPFAM" id="SSF50978">
    <property type="entry name" value="WD40 repeat-like"/>
    <property type="match status" value="1"/>
</dbReference>
<dbReference type="InterPro" id="IPR015943">
    <property type="entry name" value="WD40/YVTN_repeat-like_dom_sf"/>
</dbReference>
<keyword evidence="2" id="KW-0963">Cytoplasm</keyword>
<evidence type="ECO:0000256" key="2">
    <source>
        <dbReference type="ARBA" id="ARBA00022490"/>
    </source>
</evidence>
<dbReference type="PROSITE" id="PS50294">
    <property type="entry name" value="WD_REPEATS_REGION"/>
    <property type="match status" value="2"/>
</dbReference>
<gene>
    <name evidence="7" type="ORF">AAP_00283</name>
</gene>
<keyword evidence="8" id="KW-1185">Reference proteome</keyword>
<dbReference type="GO" id="GO:0000398">
    <property type="term" value="P:mRNA splicing, via spliceosome"/>
    <property type="evidence" value="ECO:0007669"/>
    <property type="project" value="TreeGrafter"/>
</dbReference>
<dbReference type="InterPro" id="IPR051980">
    <property type="entry name" value="WD_repeat_MORG1"/>
</dbReference>
<dbReference type="PROSITE" id="PS00678">
    <property type="entry name" value="WD_REPEATS_1"/>
    <property type="match status" value="1"/>
</dbReference>
<dbReference type="PROSITE" id="PS50082">
    <property type="entry name" value="WD_REPEATS_2"/>
    <property type="match status" value="2"/>
</dbReference>
<accession>A0A162IT44</accession>
<feature type="repeat" description="WD" evidence="6">
    <location>
        <begin position="113"/>
        <end position="155"/>
    </location>
</feature>
<name>A0A162IT44_9EURO</name>
<dbReference type="PRINTS" id="PR00320">
    <property type="entry name" value="GPROTEINBRPT"/>
</dbReference>
<reference evidence="7 8" key="1">
    <citation type="journal article" date="2016" name="Genome Biol. Evol.">
        <title>Divergent and convergent evolution of fungal pathogenicity.</title>
        <authorList>
            <person name="Shang Y."/>
            <person name="Xiao G."/>
            <person name="Zheng P."/>
            <person name="Cen K."/>
            <person name="Zhan S."/>
            <person name="Wang C."/>
        </authorList>
    </citation>
    <scope>NUCLEOTIDE SEQUENCE [LARGE SCALE GENOMIC DNA]</scope>
    <source>
        <strain evidence="7 8">ARSEF 7405</strain>
    </source>
</reference>
<dbReference type="OrthoDB" id="71437at2759"/>
<evidence type="ECO:0000256" key="5">
    <source>
        <dbReference type="ARBA" id="ARBA00038145"/>
    </source>
</evidence>
<feature type="repeat" description="WD" evidence="6">
    <location>
        <begin position="71"/>
        <end position="112"/>
    </location>
</feature>
<evidence type="ECO:0000256" key="6">
    <source>
        <dbReference type="PROSITE-ProRule" id="PRU00221"/>
    </source>
</evidence>
<dbReference type="Gene3D" id="2.130.10.10">
    <property type="entry name" value="YVTN repeat-like/Quinoprotein amine dehydrogenase"/>
    <property type="match status" value="1"/>
</dbReference>
<keyword evidence="4" id="KW-0677">Repeat</keyword>
<dbReference type="GO" id="GO:0071013">
    <property type="term" value="C:catalytic step 2 spliceosome"/>
    <property type="evidence" value="ECO:0007669"/>
    <property type="project" value="TreeGrafter"/>
</dbReference>
<dbReference type="SMART" id="SM00320">
    <property type="entry name" value="WD40"/>
    <property type="match status" value="6"/>
</dbReference>
<comment type="caution">
    <text evidence="7">The sequence shown here is derived from an EMBL/GenBank/DDBJ whole genome shotgun (WGS) entry which is preliminary data.</text>
</comment>
<organism evidence="7 8">
    <name type="scientific">Ascosphaera apis ARSEF 7405</name>
    <dbReference type="NCBI Taxonomy" id="392613"/>
    <lineage>
        <taxon>Eukaryota</taxon>
        <taxon>Fungi</taxon>
        <taxon>Dikarya</taxon>
        <taxon>Ascomycota</taxon>
        <taxon>Pezizomycotina</taxon>
        <taxon>Eurotiomycetes</taxon>
        <taxon>Eurotiomycetidae</taxon>
        <taxon>Onygenales</taxon>
        <taxon>Ascosphaeraceae</taxon>
        <taxon>Ascosphaera</taxon>
    </lineage>
</organism>
<dbReference type="Pfam" id="PF00400">
    <property type="entry name" value="WD40"/>
    <property type="match status" value="5"/>
</dbReference>
<keyword evidence="3 6" id="KW-0853">WD repeat</keyword>
<comment type="similarity">
    <text evidence="5">Belongs to the WD repeat MORG1 family.</text>
</comment>
<dbReference type="PANTHER" id="PTHR22842">
    <property type="entry name" value="WD40 REPEAT PROTEIN"/>
    <property type="match status" value="1"/>
</dbReference>
<dbReference type="EMBL" id="AZGZ01000001">
    <property type="protein sequence ID" value="KZZ98022.1"/>
    <property type="molecule type" value="Genomic_DNA"/>
</dbReference>
<dbReference type="AlphaFoldDB" id="A0A162IT44"/>
<dbReference type="VEuPathDB" id="FungiDB:AAP_00283"/>
<dbReference type="InterPro" id="IPR036322">
    <property type="entry name" value="WD40_repeat_dom_sf"/>
</dbReference>
<dbReference type="Proteomes" id="UP000242877">
    <property type="component" value="Unassembled WGS sequence"/>
</dbReference>
<evidence type="ECO:0000256" key="4">
    <source>
        <dbReference type="ARBA" id="ARBA00022737"/>
    </source>
</evidence>
<dbReference type="InterPro" id="IPR001680">
    <property type="entry name" value="WD40_rpt"/>
</dbReference>
<protein>
    <submittedName>
        <fullName evidence="7">WD repeat-containing protein</fullName>
    </submittedName>
</protein>
<dbReference type="PANTHER" id="PTHR22842:SF3">
    <property type="entry name" value="WD REPEAT DOMAIN-CONTAINING PROTEIN 83"/>
    <property type="match status" value="1"/>
</dbReference>
<evidence type="ECO:0000313" key="7">
    <source>
        <dbReference type="EMBL" id="KZZ98022.1"/>
    </source>
</evidence>
<sequence>MSSTKKQFPSSLLHVLKTHNGPVNVVCFSNLTGTYILTGSSDRSVHLTRAVPANSSRSQTVQTTTSPIQKYNEHAYSVLDLAVSADNARFASVGGDKKVFLWDVERGTTLRRWIGHEGRVEAVEFGGVDDSVVVSGSADSTVKIWDARSQSTKPIQTFTEARDTVSSLHVHTATATIVSGSYDGRVRSYDLRMGRTTTDILCVTGGGAVTSVRCSDDGQAILASCLDSKIRMMDRSNGSVLRGFGGTSTSATLLTSLNPASGTAPRTSGPIAAYRNDSLRIRSTFAMGDSVVISGGESSSEEKQDEEGRVFAWDVLTGSMVASIAMGPSIKVASSVAWNESGQSWAAGCSDGSVQVVGR</sequence>
<evidence type="ECO:0000256" key="3">
    <source>
        <dbReference type="ARBA" id="ARBA00022574"/>
    </source>
</evidence>
<evidence type="ECO:0000256" key="1">
    <source>
        <dbReference type="ARBA" id="ARBA00004496"/>
    </source>
</evidence>
<proteinExistence type="inferred from homology"/>
<dbReference type="InterPro" id="IPR019775">
    <property type="entry name" value="WD40_repeat_CS"/>
</dbReference>
<dbReference type="GO" id="GO:0005737">
    <property type="term" value="C:cytoplasm"/>
    <property type="evidence" value="ECO:0007669"/>
    <property type="project" value="UniProtKB-SubCell"/>
</dbReference>
<evidence type="ECO:0000313" key="8">
    <source>
        <dbReference type="Proteomes" id="UP000242877"/>
    </source>
</evidence>